<dbReference type="AlphaFoldDB" id="A0A142VVE6"/>
<dbReference type="EMBL" id="CP013342">
    <property type="protein sequence ID" value="AMU93754.1"/>
    <property type="molecule type" value="Genomic_DNA"/>
</dbReference>
<keyword evidence="1" id="KW-0479">Metal-binding</keyword>
<dbReference type="SUPFAM" id="SSF54593">
    <property type="entry name" value="Glyoxalase/Bleomycin resistance protein/Dihydroxybiphenyl dioxygenase"/>
    <property type="match status" value="1"/>
</dbReference>
<dbReference type="GO" id="GO:0046872">
    <property type="term" value="F:metal ion binding"/>
    <property type="evidence" value="ECO:0007669"/>
    <property type="project" value="UniProtKB-KW"/>
</dbReference>
<reference evidence="4" key="1">
    <citation type="submission" date="2015-11" db="EMBL/GenBank/DDBJ databases">
        <title>Complete genome sequence of a polyethylene glycol-degrading strain Sphingopyxis terrae strain 203-1 (NBRC 15098).</title>
        <authorList>
            <person name="Yoshiyuki O."/>
            <person name="Shouta N."/>
            <person name="Nagata Y."/>
            <person name="Numata M."/>
            <person name="Tsuchikane K."/>
            <person name="Hosoyama A."/>
            <person name="Yamazoe A."/>
            <person name="Tsuda M."/>
            <person name="Fujita N."/>
            <person name="Kawai F."/>
        </authorList>
    </citation>
    <scope>NUCLEOTIDE SEQUENCE [LARGE SCALE GENOMIC DNA]</scope>
    <source>
        <strain evidence="4">203-1</strain>
    </source>
</reference>
<dbReference type="Proteomes" id="UP000076234">
    <property type="component" value="Chromosome"/>
</dbReference>
<protein>
    <submittedName>
        <fullName evidence="3">Bleomycin resistance protein</fullName>
    </submittedName>
</protein>
<accession>A0A142VVE6</accession>
<dbReference type="Gene3D" id="3.10.180.10">
    <property type="entry name" value="2,3-Dihydroxybiphenyl 1,2-Dioxygenase, domain 1"/>
    <property type="match status" value="1"/>
</dbReference>
<dbReference type="PROSITE" id="PS51819">
    <property type="entry name" value="VOC"/>
    <property type="match status" value="1"/>
</dbReference>
<evidence type="ECO:0000313" key="3">
    <source>
        <dbReference type="EMBL" id="AMU93754.1"/>
    </source>
</evidence>
<dbReference type="GO" id="GO:0004493">
    <property type="term" value="F:methylmalonyl-CoA epimerase activity"/>
    <property type="evidence" value="ECO:0007669"/>
    <property type="project" value="TreeGrafter"/>
</dbReference>
<dbReference type="Pfam" id="PF00903">
    <property type="entry name" value="Glyoxalase"/>
    <property type="match status" value="1"/>
</dbReference>
<dbReference type="CDD" id="cd06587">
    <property type="entry name" value="VOC"/>
    <property type="match status" value="1"/>
</dbReference>
<dbReference type="GeneID" id="303000986"/>
<dbReference type="InterPro" id="IPR004360">
    <property type="entry name" value="Glyas_Fos-R_dOase_dom"/>
</dbReference>
<proteinExistence type="predicted"/>
<evidence type="ECO:0000256" key="1">
    <source>
        <dbReference type="ARBA" id="ARBA00022723"/>
    </source>
</evidence>
<dbReference type="RefSeq" id="WP_003052658.1">
    <property type="nucleotide sequence ID" value="NZ_CP013342.1"/>
</dbReference>
<dbReference type="PANTHER" id="PTHR43048">
    <property type="entry name" value="METHYLMALONYL-COA EPIMERASE"/>
    <property type="match status" value="1"/>
</dbReference>
<dbReference type="GO" id="GO:0046491">
    <property type="term" value="P:L-methylmalonyl-CoA metabolic process"/>
    <property type="evidence" value="ECO:0007669"/>
    <property type="project" value="TreeGrafter"/>
</dbReference>
<reference evidence="3 4" key="2">
    <citation type="journal article" date="2016" name="Genome Announc.">
        <title>Complete Genome Sequence of Sphingopyxis terrae Strain 203-1 (NBRC 111660), a Polyethylene Glycol Degrader.</title>
        <authorList>
            <person name="Ohtsubo Y."/>
            <person name="Nonoyama S."/>
            <person name="Nagata Y."/>
            <person name="Numata M."/>
            <person name="Tsuchikane K."/>
            <person name="Hosoyama A."/>
            <person name="Yamazoe A."/>
            <person name="Tsuda M."/>
            <person name="Fujita N."/>
            <person name="Kawai F."/>
        </authorList>
    </citation>
    <scope>NUCLEOTIDE SEQUENCE [LARGE SCALE GENOMIC DNA]</scope>
    <source>
        <strain evidence="3 4">203-1</strain>
    </source>
</reference>
<dbReference type="PANTHER" id="PTHR43048:SF6">
    <property type="entry name" value="BLR8189 PROTEIN"/>
    <property type="match status" value="1"/>
</dbReference>
<dbReference type="InterPro" id="IPR037523">
    <property type="entry name" value="VOC_core"/>
</dbReference>
<dbReference type="STRING" id="1219058.AOA14_03945"/>
<evidence type="ECO:0000259" key="2">
    <source>
        <dbReference type="PROSITE" id="PS51819"/>
    </source>
</evidence>
<dbReference type="KEGG" id="ster:AOA14_03945"/>
<sequence length="145" mass="15854">MTTRLRHVAIASADPDNSVGFFTEVLGWTVAGKIDSRNARGYYVTDGHINIALLCFKNRPAAGMEFPEGYTGLHHIGFQCDDIAEVVERFENSGYAPRHDVNLAQGLGKNPAKDNAEYKMTGPENVMVDVSERGWAGTESFKSAS</sequence>
<dbReference type="InterPro" id="IPR029068">
    <property type="entry name" value="Glyas_Bleomycin-R_OHBP_Dase"/>
</dbReference>
<gene>
    <name evidence="3" type="ORF">AOA14_03945</name>
</gene>
<dbReference type="InterPro" id="IPR051785">
    <property type="entry name" value="MMCE/EMCE_epimerase"/>
</dbReference>
<evidence type="ECO:0000313" key="4">
    <source>
        <dbReference type="Proteomes" id="UP000076234"/>
    </source>
</evidence>
<feature type="domain" description="VOC" evidence="2">
    <location>
        <begin position="4"/>
        <end position="133"/>
    </location>
</feature>
<organism evidence="3 4">
    <name type="scientific">Sphingopyxis terrae subsp. terrae NBRC 15098</name>
    <dbReference type="NCBI Taxonomy" id="1219058"/>
    <lineage>
        <taxon>Bacteria</taxon>
        <taxon>Pseudomonadati</taxon>
        <taxon>Pseudomonadota</taxon>
        <taxon>Alphaproteobacteria</taxon>
        <taxon>Sphingomonadales</taxon>
        <taxon>Sphingomonadaceae</taxon>
        <taxon>Sphingopyxis</taxon>
    </lineage>
</organism>
<name>A0A142VVE6_9SPHN</name>